<dbReference type="Proteomes" id="UP000179001">
    <property type="component" value="Unassembled WGS sequence"/>
</dbReference>
<evidence type="ECO:0000313" key="6">
    <source>
        <dbReference type="Proteomes" id="UP000179001"/>
    </source>
</evidence>
<accession>A0A1F5SZ35</accession>
<evidence type="ECO:0000256" key="2">
    <source>
        <dbReference type="ARBA" id="ARBA00022980"/>
    </source>
</evidence>
<evidence type="ECO:0000256" key="3">
    <source>
        <dbReference type="ARBA" id="ARBA00023274"/>
    </source>
</evidence>
<dbReference type="Gene3D" id="3.90.1180.10">
    <property type="entry name" value="Ribosomal protein L13"/>
    <property type="match status" value="1"/>
</dbReference>
<keyword evidence="2 4" id="KW-0689">Ribosomal protein</keyword>
<dbReference type="Pfam" id="PF00572">
    <property type="entry name" value="Ribosomal_L13"/>
    <property type="match status" value="1"/>
</dbReference>
<dbReference type="CDD" id="cd00392">
    <property type="entry name" value="Ribosomal_L13"/>
    <property type="match status" value="1"/>
</dbReference>
<dbReference type="GO" id="GO:0006412">
    <property type="term" value="P:translation"/>
    <property type="evidence" value="ECO:0007669"/>
    <property type="project" value="UniProtKB-UniRule"/>
</dbReference>
<comment type="subunit">
    <text evidence="4">Part of the 50S ribosomal subunit.</text>
</comment>
<dbReference type="NCBIfam" id="TIGR01066">
    <property type="entry name" value="rplM_bact"/>
    <property type="match status" value="1"/>
</dbReference>
<dbReference type="GO" id="GO:0003735">
    <property type="term" value="F:structural constituent of ribosome"/>
    <property type="evidence" value="ECO:0007669"/>
    <property type="project" value="InterPro"/>
</dbReference>
<dbReference type="STRING" id="1798002.A2478_04475"/>
<dbReference type="GO" id="GO:0017148">
    <property type="term" value="P:negative regulation of translation"/>
    <property type="evidence" value="ECO:0007669"/>
    <property type="project" value="TreeGrafter"/>
</dbReference>
<dbReference type="PIRSF" id="PIRSF002181">
    <property type="entry name" value="Ribosomal_L13"/>
    <property type="match status" value="1"/>
</dbReference>
<dbReference type="PANTHER" id="PTHR11545:SF2">
    <property type="entry name" value="LARGE RIBOSOMAL SUBUNIT PROTEIN UL13M"/>
    <property type="match status" value="1"/>
</dbReference>
<comment type="similarity">
    <text evidence="1 4">Belongs to the universal ribosomal protein uL13 family.</text>
</comment>
<organism evidence="5 6">
    <name type="scientific">Candidatus Falkowbacteria bacterium RIFOXYC2_FULL_36_12</name>
    <dbReference type="NCBI Taxonomy" id="1798002"/>
    <lineage>
        <taxon>Bacteria</taxon>
        <taxon>Candidatus Falkowiibacteriota</taxon>
    </lineage>
</organism>
<dbReference type="InterPro" id="IPR005823">
    <property type="entry name" value="Ribosomal_uL13_bac-type"/>
</dbReference>
<comment type="caution">
    <text evidence="5">The sequence shown here is derived from an EMBL/GenBank/DDBJ whole genome shotgun (WGS) entry which is preliminary data.</text>
</comment>
<dbReference type="GO" id="GO:1990904">
    <property type="term" value="C:ribonucleoprotein complex"/>
    <property type="evidence" value="ECO:0007669"/>
    <property type="project" value="UniProtKB-KW"/>
</dbReference>
<protein>
    <recommendedName>
        <fullName evidence="4">Large ribosomal subunit protein uL13</fullName>
    </recommendedName>
</protein>
<keyword evidence="3 4" id="KW-0687">Ribonucleoprotein</keyword>
<dbReference type="EMBL" id="MFGJ01000007">
    <property type="protein sequence ID" value="OGF31713.1"/>
    <property type="molecule type" value="Genomic_DNA"/>
</dbReference>
<dbReference type="SUPFAM" id="SSF52161">
    <property type="entry name" value="Ribosomal protein L13"/>
    <property type="match status" value="1"/>
</dbReference>
<evidence type="ECO:0000256" key="1">
    <source>
        <dbReference type="ARBA" id="ARBA00006227"/>
    </source>
</evidence>
<dbReference type="HAMAP" id="MF_01366">
    <property type="entry name" value="Ribosomal_uL13"/>
    <property type="match status" value="1"/>
</dbReference>
<name>A0A1F5SZ35_9BACT</name>
<dbReference type="PANTHER" id="PTHR11545">
    <property type="entry name" value="RIBOSOMAL PROTEIN L13"/>
    <property type="match status" value="1"/>
</dbReference>
<dbReference type="GO" id="GO:0005840">
    <property type="term" value="C:ribosome"/>
    <property type="evidence" value="ECO:0007669"/>
    <property type="project" value="UniProtKB-KW"/>
</dbReference>
<evidence type="ECO:0000313" key="5">
    <source>
        <dbReference type="EMBL" id="OGF31713.1"/>
    </source>
</evidence>
<gene>
    <name evidence="4" type="primary">rplM</name>
    <name evidence="5" type="ORF">A2478_04475</name>
</gene>
<sequence length="116" mass="13309">MQRQFHTIDATDKALGRLASDIAFLLHGKNRVDFDPRLDSGAVVTVTGVEKMKITGKKLEQKMYYRHSGYPGGLKTTQMKKLMAEKPREVLKKAVYNMLPKNKLRAEMIKRLRFAN</sequence>
<proteinExistence type="inferred from homology"/>
<comment type="function">
    <text evidence="4">This protein is one of the early assembly proteins of the 50S ribosomal subunit, although it is not seen to bind rRNA by itself. It is important during the early stages of 50S assembly.</text>
</comment>
<evidence type="ECO:0000256" key="4">
    <source>
        <dbReference type="HAMAP-Rule" id="MF_01366"/>
    </source>
</evidence>
<reference evidence="5 6" key="1">
    <citation type="journal article" date="2016" name="Nat. Commun.">
        <title>Thousands of microbial genomes shed light on interconnected biogeochemical processes in an aquifer system.</title>
        <authorList>
            <person name="Anantharaman K."/>
            <person name="Brown C.T."/>
            <person name="Hug L.A."/>
            <person name="Sharon I."/>
            <person name="Castelle C.J."/>
            <person name="Probst A.J."/>
            <person name="Thomas B.C."/>
            <person name="Singh A."/>
            <person name="Wilkins M.J."/>
            <person name="Karaoz U."/>
            <person name="Brodie E.L."/>
            <person name="Williams K.H."/>
            <person name="Hubbard S.S."/>
            <person name="Banfield J.F."/>
        </authorList>
    </citation>
    <scope>NUCLEOTIDE SEQUENCE [LARGE SCALE GENOMIC DNA]</scope>
</reference>
<dbReference type="GO" id="GO:0003729">
    <property type="term" value="F:mRNA binding"/>
    <property type="evidence" value="ECO:0007669"/>
    <property type="project" value="TreeGrafter"/>
</dbReference>
<dbReference type="InterPro" id="IPR036899">
    <property type="entry name" value="Ribosomal_uL13_sf"/>
</dbReference>
<dbReference type="InterPro" id="IPR005822">
    <property type="entry name" value="Ribosomal_uL13"/>
</dbReference>
<dbReference type="AlphaFoldDB" id="A0A1F5SZ35"/>